<evidence type="ECO:0000256" key="3">
    <source>
        <dbReference type="ARBA" id="ARBA00022741"/>
    </source>
</evidence>
<evidence type="ECO:0000256" key="2">
    <source>
        <dbReference type="ARBA" id="ARBA00022448"/>
    </source>
</evidence>
<dbReference type="Proteomes" id="UP000019184">
    <property type="component" value="Unassembled WGS sequence"/>
</dbReference>
<evidence type="ECO:0000313" key="7">
    <source>
        <dbReference type="Proteomes" id="UP000019184"/>
    </source>
</evidence>
<dbReference type="PANTHER" id="PTHR46743">
    <property type="entry name" value="TEICHOIC ACIDS EXPORT ATP-BINDING PROTEIN TAGH"/>
    <property type="match status" value="1"/>
</dbReference>
<evidence type="ECO:0000313" key="6">
    <source>
        <dbReference type="EMBL" id="CDH45574.1"/>
    </source>
</evidence>
<dbReference type="Pfam" id="PF00005">
    <property type="entry name" value="ABC_tran"/>
    <property type="match status" value="1"/>
</dbReference>
<keyword evidence="3" id="KW-0547">Nucleotide-binding</keyword>
<organism evidence="6 7">
    <name type="scientific">Candidatus Contendobacter odensis Run_B_J11</name>
    <dbReference type="NCBI Taxonomy" id="1400861"/>
    <lineage>
        <taxon>Bacteria</taxon>
        <taxon>Pseudomonadati</taxon>
        <taxon>Pseudomonadota</taxon>
        <taxon>Gammaproteobacteria</taxon>
        <taxon>Candidatus Competibacteraceae</taxon>
        <taxon>Candidatus Contendibacter</taxon>
    </lineage>
</organism>
<sequence>MIQVTALSKKFRLYRKASDRLREILFRRAFHTEYQALANINFTVQDGETLGIIGQNGAGKSTLLKLLTGVLLPDAGQIAINGRITGLLELGTGFNMEMSGLDNIYTNGMLLGMSRTEMDAKRESITGFSELGHFVHEPIKTYSSGMVMRLAFSIAIHAEPKCFVVDEALSVGDAHFQQKCMTRIREFRQQGGSIIFVSHDMNAIKVLCDKAILLDHGVLIEEGDPEYVVNAYNYLVARLNDQENRLHLIDSDQHDYGTLAARIEEVSVVGEDSQSSVVSAGETTVIRIMIHAQQDIDEATVGILIRNRYGQDIFGTNSYHLKQPLALHAGQRYALRYTLPMNVGSGKYSITVALHSGPTHVADCYHWRDHVAAFEVAGTRGDVFTGLCKLYPSFTMTLV</sequence>
<dbReference type="GO" id="GO:0005524">
    <property type="term" value="F:ATP binding"/>
    <property type="evidence" value="ECO:0007669"/>
    <property type="project" value="UniProtKB-KW"/>
</dbReference>
<comment type="similarity">
    <text evidence="1">Belongs to the ABC transporter superfamily.</text>
</comment>
<dbReference type="InterPro" id="IPR015860">
    <property type="entry name" value="ABC_transpr_TagH-like"/>
</dbReference>
<dbReference type="PANTHER" id="PTHR46743:SF2">
    <property type="entry name" value="TEICHOIC ACIDS EXPORT ATP-BINDING PROTEIN TAGH"/>
    <property type="match status" value="1"/>
</dbReference>
<dbReference type="GO" id="GO:0016020">
    <property type="term" value="C:membrane"/>
    <property type="evidence" value="ECO:0007669"/>
    <property type="project" value="InterPro"/>
</dbReference>
<dbReference type="GO" id="GO:0016887">
    <property type="term" value="F:ATP hydrolysis activity"/>
    <property type="evidence" value="ECO:0007669"/>
    <property type="project" value="InterPro"/>
</dbReference>
<dbReference type="Pfam" id="PF14524">
    <property type="entry name" value="Wzt_C"/>
    <property type="match status" value="1"/>
</dbReference>
<dbReference type="AlphaFoldDB" id="A0A7U7J304"/>
<proteinExistence type="inferred from homology"/>
<dbReference type="Gene3D" id="2.70.50.60">
    <property type="entry name" value="abc- transporter (atp binding component) like domain"/>
    <property type="match status" value="1"/>
</dbReference>
<name>A0A7U7J304_9GAMM</name>
<dbReference type="EMBL" id="CBTK010000181">
    <property type="protein sequence ID" value="CDH45574.1"/>
    <property type="molecule type" value="Genomic_DNA"/>
</dbReference>
<keyword evidence="2" id="KW-0813">Transport</keyword>
<dbReference type="SUPFAM" id="SSF52540">
    <property type="entry name" value="P-loop containing nucleoside triphosphate hydrolases"/>
    <property type="match status" value="1"/>
</dbReference>
<gene>
    <name evidence="6" type="ORF">BN874_2610002</name>
</gene>
<dbReference type="CDD" id="cd03220">
    <property type="entry name" value="ABC_KpsT_Wzt"/>
    <property type="match status" value="1"/>
</dbReference>
<dbReference type="InterPro" id="IPR029439">
    <property type="entry name" value="Wzt_C"/>
</dbReference>
<dbReference type="InterPro" id="IPR003593">
    <property type="entry name" value="AAA+_ATPase"/>
</dbReference>
<evidence type="ECO:0000256" key="4">
    <source>
        <dbReference type="ARBA" id="ARBA00022840"/>
    </source>
</evidence>
<keyword evidence="6" id="KW-0378">Hydrolase</keyword>
<reference evidence="6 7" key="1">
    <citation type="journal article" date="2014" name="ISME J.">
        <title>Candidatus Competibacter-lineage genomes retrieved from metagenomes reveal functional metabolic diversity.</title>
        <authorList>
            <person name="McIlroy S.J."/>
            <person name="Albertsen M."/>
            <person name="Andresen E.K."/>
            <person name="Saunders A.M."/>
            <person name="Kristiansen R."/>
            <person name="Stokholm-Bjerregaard M."/>
            <person name="Nielsen K.L."/>
            <person name="Nielsen P.H."/>
        </authorList>
    </citation>
    <scope>NUCLEOTIDE SEQUENCE [LARGE SCALE GENOMIC DNA]</scope>
    <source>
        <strain evidence="6 7">Run_B_J11</strain>
    </source>
</reference>
<dbReference type="PROSITE" id="PS50893">
    <property type="entry name" value="ABC_TRANSPORTER_2"/>
    <property type="match status" value="1"/>
</dbReference>
<dbReference type="InterPro" id="IPR050683">
    <property type="entry name" value="Bact_Polysacc_Export_ATP-bd"/>
</dbReference>
<evidence type="ECO:0000256" key="1">
    <source>
        <dbReference type="ARBA" id="ARBA00005417"/>
    </source>
</evidence>
<dbReference type="SMART" id="SM00382">
    <property type="entry name" value="AAA"/>
    <property type="match status" value="1"/>
</dbReference>
<dbReference type="CDD" id="cd10147">
    <property type="entry name" value="Wzt_C-like"/>
    <property type="match status" value="1"/>
</dbReference>
<dbReference type="InterPro" id="IPR027417">
    <property type="entry name" value="P-loop_NTPase"/>
</dbReference>
<dbReference type="InterPro" id="IPR003439">
    <property type="entry name" value="ABC_transporter-like_ATP-bd"/>
</dbReference>
<dbReference type="EC" id="3.6.3.40" evidence="6"/>
<dbReference type="GO" id="GO:0140359">
    <property type="term" value="F:ABC-type transporter activity"/>
    <property type="evidence" value="ECO:0007669"/>
    <property type="project" value="InterPro"/>
</dbReference>
<dbReference type="OrthoDB" id="9778870at2"/>
<dbReference type="RefSeq" id="WP_034433427.1">
    <property type="nucleotide sequence ID" value="NZ_CBTK010000181.1"/>
</dbReference>
<comment type="caution">
    <text evidence="6">The sequence shown here is derived from an EMBL/GenBank/DDBJ whole genome shotgun (WGS) entry which is preliminary data.</text>
</comment>
<feature type="domain" description="ABC transporter" evidence="5">
    <location>
        <begin position="19"/>
        <end position="241"/>
    </location>
</feature>
<protein>
    <submittedName>
        <fullName evidence="6">Teichoic-acid-transporting ATPase</fullName>
        <ecNumber evidence="6">3.6.3.40</ecNumber>
    </submittedName>
</protein>
<accession>A0A7U7J304</accession>
<dbReference type="Gene3D" id="3.40.50.300">
    <property type="entry name" value="P-loop containing nucleotide triphosphate hydrolases"/>
    <property type="match status" value="1"/>
</dbReference>
<keyword evidence="7" id="KW-1185">Reference proteome</keyword>
<evidence type="ECO:0000259" key="5">
    <source>
        <dbReference type="PROSITE" id="PS50893"/>
    </source>
</evidence>
<keyword evidence="4" id="KW-0067">ATP-binding</keyword>